<dbReference type="EMBL" id="JACHHX010000004">
    <property type="protein sequence ID" value="MBB5014877.1"/>
    <property type="molecule type" value="Genomic_DNA"/>
</dbReference>
<feature type="transmembrane region" description="Helical" evidence="1">
    <location>
        <begin position="42"/>
        <end position="63"/>
    </location>
</feature>
<gene>
    <name evidence="2" type="ORF">HNQ58_000754</name>
</gene>
<protein>
    <submittedName>
        <fullName evidence="2">Uncharacterized protein</fullName>
    </submittedName>
</protein>
<evidence type="ECO:0000313" key="2">
    <source>
        <dbReference type="EMBL" id="MBB5014877.1"/>
    </source>
</evidence>
<evidence type="ECO:0000313" key="3">
    <source>
        <dbReference type="Proteomes" id="UP000519004"/>
    </source>
</evidence>
<sequence>MGKIDELIEQALSSEDRELLARHAEPGYFAQAFGLFRGSLGWVVWLAYLTGIAAFIGFAFALWQTWTAAEALAAVRWGVLAVVLFQYSAMIKSFLGSHLEANRTLRELKRVELQLALVRSALTGKED</sequence>
<keyword evidence="1" id="KW-1133">Transmembrane helix</keyword>
<dbReference type="AlphaFoldDB" id="A0A7W7XYP5"/>
<keyword evidence="3" id="KW-1185">Reference proteome</keyword>
<dbReference type="Proteomes" id="UP000519004">
    <property type="component" value="Unassembled WGS sequence"/>
</dbReference>
<dbReference type="InterPro" id="IPR046659">
    <property type="entry name" value="DUF6768"/>
</dbReference>
<accession>A0A7W7XYP5</accession>
<organism evidence="2 3">
    <name type="scientific">Rehaibacterium terrae</name>
    <dbReference type="NCBI Taxonomy" id="1341696"/>
    <lineage>
        <taxon>Bacteria</taxon>
        <taxon>Pseudomonadati</taxon>
        <taxon>Pseudomonadota</taxon>
        <taxon>Gammaproteobacteria</taxon>
        <taxon>Lysobacterales</taxon>
        <taxon>Lysobacteraceae</taxon>
        <taxon>Rehaibacterium</taxon>
    </lineage>
</organism>
<dbReference type="RefSeq" id="WP_183947453.1">
    <property type="nucleotide sequence ID" value="NZ_JACHHX010000004.1"/>
</dbReference>
<keyword evidence="1" id="KW-0812">Transmembrane</keyword>
<reference evidence="2 3" key="1">
    <citation type="submission" date="2020-08" db="EMBL/GenBank/DDBJ databases">
        <title>Genomic Encyclopedia of Type Strains, Phase IV (KMG-IV): sequencing the most valuable type-strain genomes for metagenomic binning, comparative biology and taxonomic classification.</title>
        <authorList>
            <person name="Goeker M."/>
        </authorList>
    </citation>
    <scope>NUCLEOTIDE SEQUENCE [LARGE SCALE GENOMIC DNA]</scope>
    <source>
        <strain evidence="2 3">DSM 25897</strain>
    </source>
</reference>
<keyword evidence="1" id="KW-0472">Membrane</keyword>
<comment type="caution">
    <text evidence="2">The sequence shown here is derived from an EMBL/GenBank/DDBJ whole genome shotgun (WGS) entry which is preliminary data.</text>
</comment>
<feature type="transmembrane region" description="Helical" evidence="1">
    <location>
        <begin position="75"/>
        <end position="95"/>
    </location>
</feature>
<evidence type="ECO:0000256" key="1">
    <source>
        <dbReference type="SAM" id="Phobius"/>
    </source>
</evidence>
<proteinExistence type="predicted"/>
<name>A0A7W7XYP5_9GAMM</name>
<dbReference type="Pfam" id="PF20556">
    <property type="entry name" value="DUF6768"/>
    <property type="match status" value="1"/>
</dbReference>